<geneLocation type="plasmid" evidence="4">
    <name>pjcm18538 dna</name>
</geneLocation>
<name>A0A7I7S631_9MYCO</name>
<dbReference type="Pfam" id="PF00561">
    <property type="entry name" value="Abhydrolase_1"/>
    <property type="match status" value="1"/>
</dbReference>
<dbReference type="InterPro" id="IPR029058">
    <property type="entry name" value="AB_hydrolase_fold"/>
</dbReference>
<comment type="similarity">
    <text evidence="1">Belongs to the AB hydrolase superfamily.</text>
</comment>
<evidence type="ECO:0000313" key="3">
    <source>
        <dbReference type="EMBL" id="BBY52267.1"/>
    </source>
</evidence>
<dbReference type="SUPFAM" id="SSF53474">
    <property type="entry name" value="alpha/beta-Hydrolases"/>
    <property type="match status" value="1"/>
</dbReference>
<dbReference type="AlphaFoldDB" id="A0A7I7S631"/>
<evidence type="ECO:0000313" key="4">
    <source>
        <dbReference type="Proteomes" id="UP000467428"/>
    </source>
</evidence>
<protein>
    <submittedName>
        <fullName evidence="3">Hydrolase</fullName>
    </submittedName>
</protein>
<feature type="domain" description="AB hydrolase-1" evidence="2">
    <location>
        <begin position="34"/>
        <end position="267"/>
    </location>
</feature>
<organism evidence="3 4">
    <name type="scientific">Mycolicibacterium arabiense</name>
    <dbReference type="NCBI Taxonomy" id="1286181"/>
    <lineage>
        <taxon>Bacteria</taxon>
        <taxon>Bacillati</taxon>
        <taxon>Actinomycetota</taxon>
        <taxon>Actinomycetes</taxon>
        <taxon>Mycobacteriales</taxon>
        <taxon>Mycobacteriaceae</taxon>
        <taxon>Mycolicibacterium</taxon>
    </lineage>
</organism>
<evidence type="ECO:0000256" key="1">
    <source>
        <dbReference type="ARBA" id="ARBA00008645"/>
    </source>
</evidence>
<dbReference type="PANTHER" id="PTHR43039">
    <property type="entry name" value="ESTERASE-RELATED"/>
    <property type="match status" value="1"/>
</dbReference>
<dbReference type="InterPro" id="IPR000073">
    <property type="entry name" value="AB_hydrolase_1"/>
</dbReference>
<dbReference type="Gene3D" id="3.40.50.1820">
    <property type="entry name" value="alpha/beta hydrolase"/>
    <property type="match status" value="1"/>
</dbReference>
<accession>A0A7I7S631</accession>
<evidence type="ECO:0000259" key="2">
    <source>
        <dbReference type="Pfam" id="PF00561"/>
    </source>
</evidence>
<proteinExistence type="inferred from homology"/>
<dbReference type="Proteomes" id="UP000467428">
    <property type="component" value="Chromosome"/>
</dbReference>
<sequence>MTGTGKAQRLEGDKMTGVDVRVRNKITVVGDDGPTLLLSHGFGCDQNMWRAVVERLRSDFRLVLFDHVGFGGSDASAWDPVKYSSLQGFADDVVDIVTELDLSDVTFVGHSVSSMIGALAVIAEPDRFAKLVLITPSPRYIDDADYRGGFSRADIDELLDSLDSNYLGWSRAMASSIVGPDHADLQEEWSTTFCRSDPARSQVFARTTFLSDNRADLPRIPVPSLIIESAHDVIAPREVGEYVHRHIPDSQLVTLPTTGHCPHMTDPDSTARAVAAFVQPG</sequence>
<reference evidence="3 4" key="1">
    <citation type="journal article" date="2019" name="Emerg. Microbes Infect.">
        <title>Comprehensive subspecies identification of 175 nontuberculous mycobacteria species based on 7547 genomic profiles.</title>
        <authorList>
            <person name="Matsumoto Y."/>
            <person name="Kinjo T."/>
            <person name="Motooka D."/>
            <person name="Nabeya D."/>
            <person name="Jung N."/>
            <person name="Uechi K."/>
            <person name="Horii T."/>
            <person name="Iida T."/>
            <person name="Fujita J."/>
            <person name="Nakamura S."/>
        </authorList>
    </citation>
    <scope>NUCLEOTIDE SEQUENCE [LARGE SCALE GENOMIC DNA]</scope>
    <source>
        <strain evidence="3 4">JCM 18538</strain>
    </source>
</reference>
<dbReference type="EMBL" id="AP022593">
    <property type="protein sequence ID" value="BBY52267.1"/>
    <property type="molecule type" value="Genomic_DNA"/>
</dbReference>
<gene>
    <name evidence="3" type="ORF">MARA_57350</name>
</gene>
<dbReference type="PRINTS" id="PR00111">
    <property type="entry name" value="ABHYDROLASE"/>
</dbReference>
<dbReference type="KEGG" id="marz:MARA_57350"/>
<keyword evidence="3" id="KW-0378">Hydrolase</keyword>
<dbReference type="GO" id="GO:0016787">
    <property type="term" value="F:hydrolase activity"/>
    <property type="evidence" value="ECO:0007669"/>
    <property type="project" value="UniProtKB-KW"/>
</dbReference>
<keyword evidence="4" id="KW-1185">Reference proteome</keyword>